<reference evidence="1 2" key="1">
    <citation type="submission" date="2016-04" db="EMBL/GenBank/DDBJ databases">
        <title>Complete genome sequence of natural rubber-degrading, novel Gram-negative bacterium, Rhizobacter gummiphilus strain NS21.</title>
        <authorList>
            <person name="Tabata M."/>
            <person name="Kasai D."/>
            <person name="Fukuda M."/>
        </authorList>
    </citation>
    <scope>NUCLEOTIDE SEQUENCE [LARGE SCALE GENOMIC DNA]</scope>
    <source>
        <strain evidence="1 2">NS21</strain>
    </source>
</reference>
<organism evidence="1 2">
    <name type="scientific">Piscinibacter gummiphilus</name>
    <dbReference type="NCBI Taxonomy" id="946333"/>
    <lineage>
        <taxon>Bacteria</taxon>
        <taxon>Pseudomonadati</taxon>
        <taxon>Pseudomonadota</taxon>
        <taxon>Betaproteobacteria</taxon>
        <taxon>Burkholderiales</taxon>
        <taxon>Sphaerotilaceae</taxon>
        <taxon>Piscinibacter</taxon>
    </lineage>
</organism>
<dbReference type="EMBL" id="CP015118">
    <property type="protein sequence ID" value="ARN23338.1"/>
    <property type="molecule type" value="Genomic_DNA"/>
</dbReference>
<protein>
    <submittedName>
        <fullName evidence="1">Uncharacterized protein</fullName>
    </submittedName>
</protein>
<name>A0A1W6LGJ5_9BURK</name>
<dbReference type="KEGG" id="rgu:A4W93_27445"/>
<dbReference type="Proteomes" id="UP000193427">
    <property type="component" value="Chromosome"/>
</dbReference>
<dbReference type="AlphaFoldDB" id="A0A1W6LGJ5"/>
<dbReference type="RefSeq" id="WP_085753657.1">
    <property type="nucleotide sequence ID" value="NZ_BSPR01000017.1"/>
</dbReference>
<gene>
    <name evidence="1" type="ORF">A4W93_27445</name>
</gene>
<dbReference type="STRING" id="946333.A4W93_27445"/>
<dbReference type="OrthoDB" id="5608857at2"/>
<evidence type="ECO:0000313" key="1">
    <source>
        <dbReference type="EMBL" id="ARN23338.1"/>
    </source>
</evidence>
<keyword evidence="2" id="KW-1185">Reference proteome</keyword>
<accession>A0A1W6LGJ5</accession>
<proteinExistence type="predicted"/>
<evidence type="ECO:0000313" key="2">
    <source>
        <dbReference type="Proteomes" id="UP000193427"/>
    </source>
</evidence>
<sequence>MVIRNTRGFSYLGLLFAVAVLGLAAAASVRAGALAQRRAAEDELLFIGREFREALRHYREATPDGGPPAPHRLEDLLADPRFADRRRHLRRVYTDPLTGRAEWGLVRDRNGALLAVFSLAEGEPIRRANFRADFFHFGGARSYRDWVFAYGVACVDTGCQWPAGTRWSPP</sequence>